<accession>A0ABS6CY00</accession>
<dbReference type="InterPro" id="IPR001959">
    <property type="entry name" value="Transposase"/>
</dbReference>
<dbReference type="Proteomes" id="UP000720508">
    <property type="component" value="Unassembled WGS sequence"/>
</dbReference>
<evidence type="ECO:0000256" key="3">
    <source>
        <dbReference type="ARBA" id="ARBA00023125"/>
    </source>
</evidence>
<dbReference type="InterPro" id="IPR010095">
    <property type="entry name" value="Cas12f1-like_TNB"/>
</dbReference>
<keyword evidence="8" id="KW-1185">Reference proteome</keyword>
<keyword evidence="4" id="KW-0233">DNA recombination</keyword>
<evidence type="ECO:0000256" key="4">
    <source>
        <dbReference type="ARBA" id="ARBA00023172"/>
    </source>
</evidence>
<reference evidence="7 8" key="1">
    <citation type="submission" date="2021-06" db="EMBL/GenBank/DDBJ databases">
        <authorList>
            <person name="Pan X."/>
        </authorList>
    </citation>
    <scope>NUCLEOTIDE SEQUENCE [LARGE SCALE GENOMIC DNA]</scope>
    <source>
        <strain evidence="7 8">4503</strain>
    </source>
</reference>
<feature type="region of interest" description="Disordered" evidence="5">
    <location>
        <begin position="37"/>
        <end position="75"/>
    </location>
</feature>
<organism evidence="7 8">
    <name type="scientific">Streptomyces niphimycinicus</name>
    <dbReference type="NCBI Taxonomy" id="2842201"/>
    <lineage>
        <taxon>Bacteria</taxon>
        <taxon>Bacillati</taxon>
        <taxon>Actinomycetota</taxon>
        <taxon>Actinomycetes</taxon>
        <taxon>Kitasatosporales</taxon>
        <taxon>Streptomycetaceae</taxon>
        <taxon>Streptomyces</taxon>
    </lineage>
</organism>
<dbReference type="RefSeq" id="WP_216348261.1">
    <property type="nucleotide sequence ID" value="NZ_JAHLEM010001352.1"/>
</dbReference>
<comment type="caution">
    <text evidence="7">The sequence shown here is derived from an EMBL/GenBank/DDBJ whole genome shotgun (WGS) entry which is preliminary data.</text>
</comment>
<evidence type="ECO:0000256" key="2">
    <source>
        <dbReference type="ARBA" id="ARBA00022578"/>
    </source>
</evidence>
<dbReference type="NCBIfam" id="NF040570">
    <property type="entry name" value="guided_TnpB"/>
    <property type="match status" value="1"/>
</dbReference>
<evidence type="ECO:0000256" key="1">
    <source>
        <dbReference type="ARBA" id="ARBA00008761"/>
    </source>
</evidence>
<sequence>RWFVSMLVEDTIAPAPASSAAVGLDAGVTSLVTLSTGEKMANPRRDRKRLAKAQRELSRKAKGSANREKARQKVARVHARIADRRRDFLHKLSTRLVRENQTVVIEDLTVRNLLKNGKLARAISDAAWTDLRMMLEYKCAWYGRELV</sequence>
<comment type="similarity">
    <text evidence="1">In the C-terminal section; belongs to the transposase 35 family.</text>
</comment>
<protein>
    <submittedName>
        <fullName evidence="7">Transposase</fullName>
    </submittedName>
</protein>
<name>A0ABS6CY00_9ACTN</name>
<keyword evidence="2" id="KW-0815">Transposition</keyword>
<dbReference type="Pfam" id="PF01385">
    <property type="entry name" value="OrfB_IS605"/>
    <property type="match status" value="1"/>
</dbReference>
<evidence type="ECO:0000256" key="5">
    <source>
        <dbReference type="SAM" id="MobiDB-lite"/>
    </source>
</evidence>
<feature type="non-terminal residue" evidence="7">
    <location>
        <position position="1"/>
    </location>
</feature>
<evidence type="ECO:0000259" key="6">
    <source>
        <dbReference type="Pfam" id="PF01385"/>
    </source>
</evidence>
<feature type="non-terminal residue" evidence="7">
    <location>
        <position position="147"/>
    </location>
</feature>
<dbReference type="NCBIfam" id="TIGR01766">
    <property type="entry name" value="IS200/IS605 family accessory protein TnpB-like domain"/>
    <property type="match status" value="1"/>
</dbReference>
<evidence type="ECO:0000313" key="8">
    <source>
        <dbReference type="Proteomes" id="UP000720508"/>
    </source>
</evidence>
<proteinExistence type="inferred from homology"/>
<keyword evidence="3" id="KW-0238">DNA-binding</keyword>
<feature type="domain" description="Probable transposase IS891/IS1136/IS1341" evidence="6">
    <location>
        <begin position="8"/>
        <end position="116"/>
    </location>
</feature>
<gene>
    <name evidence="7" type="ORF">KN815_49690</name>
</gene>
<feature type="compositionally biased region" description="Basic and acidic residues" evidence="5">
    <location>
        <begin position="53"/>
        <end position="71"/>
    </location>
</feature>
<dbReference type="EMBL" id="JAHLEM010001352">
    <property type="protein sequence ID" value="MBU3871828.1"/>
    <property type="molecule type" value="Genomic_DNA"/>
</dbReference>
<evidence type="ECO:0000313" key="7">
    <source>
        <dbReference type="EMBL" id="MBU3871828.1"/>
    </source>
</evidence>